<dbReference type="GO" id="GO:0046872">
    <property type="term" value="F:metal ion binding"/>
    <property type="evidence" value="ECO:0007669"/>
    <property type="project" value="InterPro"/>
</dbReference>
<dbReference type="OrthoDB" id="9806052at2"/>
<dbReference type="GO" id="GO:0003677">
    <property type="term" value="F:DNA binding"/>
    <property type="evidence" value="ECO:0007669"/>
    <property type="project" value="UniProtKB-KW"/>
</dbReference>
<accession>A0A1I5KDL0</accession>
<reference evidence="3" key="1">
    <citation type="submission" date="2016-10" db="EMBL/GenBank/DDBJ databases">
        <authorList>
            <person name="Varghese N."/>
            <person name="Submissions S."/>
        </authorList>
    </citation>
    <scope>NUCLEOTIDE SEQUENCE [LARGE SCALE GENOMIC DNA]</scope>
    <source>
        <strain evidence="3">DSM 17834</strain>
    </source>
</reference>
<dbReference type="InterPro" id="IPR038390">
    <property type="entry name" value="Metal_Tscrpt_repr_sf"/>
</dbReference>
<dbReference type="InterPro" id="IPR003735">
    <property type="entry name" value="Metal_Tscrpt_repr"/>
</dbReference>
<evidence type="ECO:0000256" key="1">
    <source>
        <dbReference type="ARBA" id="ARBA00005260"/>
    </source>
</evidence>
<dbReference type="Gene3D" id="1.20.58.1000">
    <property type="entry name" value="Metal-sensitive repressor, helix protomer"/>
    <property type="match status" value="1"/>
</dbReference>
<dbReference type="RefSeq" id="WP_090496861.1">
    <property type="nucleotide sequence ID" value="NZ_FOWX01000001.1"/>
</dbReference>
<evidence type="ECO:0000313" key="2">
    <source>
        <dbReference type="EMBL" id="SFO83162.1"/>
    </source>
</evidence>
<dbReference type="EMBL" id="FOWX01000001">
    <property type="protein sequence ID" value="SFO83162.1"/>
    <property type="molecule type" value="Genomic_DNA"/>
</dbReference>
<protein>
    <submittedName>
        <fullName evidence="2">DNA-binding transcriptional regulator, FrmR family</fullName>
    </submittedName>
</protein>
<dbReference type="Pfam" id="PF02583">
    <property type="entry name" value="Trns_repr_metal"/>
    <property type="match status" value="1"/>
</dbReference>
<gene>
    <name evidence="2" type="ORF">SAMN05216190_101186</name>
</gene>
<dbReference type="GO" id="GO:0045892">
    <property type="term" value="P:negative regulation of DNA-templated transcription"/>
    <property type="evidence" value="ECO:0007669"/>
    <property type="project" value="UniProtKB-ARBA"/>
</dbReference>
<proteinExistence type="inferred from homology"/>
<dbReference type="AlphaFoldDB" id="A0A1I5KDL0"/>
<organism evidence="2 3">
    <name type="scientific">Pseudomonas borbori</name>
    <dbReference type="NCBI Taxonomy" id="289003"/>
    <lineage>
        <taxon>Bacteria</taxon>
        <taxon>Pseudomonadati</taxon>
        <taxon>Pseudomonadota</taxon>
        <taxon>Gammaproteobacteria</taxon>
        <taxon>Pseudomonadales</taxon>
        <taxon>Pseudomonadaceae</taxon>
        <taxon>Pseudomonas</taxon>
    </lineage>
</organism>
<dbReference type="Proteomes" id="UP000198784">
    <property type="component" value="Unassembled WGS sequence"/>
</dbReference>
<sequence>MSEQTRAAHQDAMLKRLARVEGQIRGIQAMIRRSEDCEAIAQQFAAARKALDKAYQELLACLLEEAVLDPEHAPGETLARVRAIFTKYT</sequence>
<name>A0A1I5KDL0_9PSED</name>
<dbReference type="PANTHER" id="PTHR33677:SF5">
    <property type="entry name" value="TRANSCRIPTIONAL REPRESSOR FRMR"/>
    <property type="match status" value="1"/>
</dbReference>
<comment type="similarity">
    <text evidence="1">Belongs to the FrmR/RcnR family.</text>
</comment>
<keyword evidence="3" id="KW-1185">Reference proteome</keyword>
<dbReference type="PANTHER" id="PTHR33677">
    <property type="entry name" value="TRANSCRIPTIONAL REPRESSOR FRMR-RELATED"/>
    <property type="match status" value="1"/>
</dbReference>
<dbReference type="STRING" id="289003.SAMN05216190_101186"/>
<evidence type="ECO:0000313" key="3">
    <source>
        <dbReference type="Proteomes" id="UP000198784"/>
    </source>
</evidence>
<keyword evidence="2" id="KW-0238">DNA-binding</keyword>